<feature type="non-terminal residue" evidence="1">
    <location>
        <position position="1"/>
    </location>
</feature>
<organism evidence="1">
    <name type="scientific">marine sediment metagenome</name>
    <dbReference type="NCBI Taxonomy" id="412755"/>
    <lineage>
        <taxon>unclassified sequences</taxon>
        <taxon>metagenomes</taxon>
        <taxon>ecological metagenomes</taxon>
    </lineage>
</organism>
<sequence>SPFPSITQEKIEKKQQIIDKKDLVELPVTDAADTIEKAYTINLNWWNFQFYFFHYSFYSIIKTSAKMFFFDRITG</sequence>
<reference evidence="1" key="1">
    <citation type="journal article" date="2014" name="Front. Microbiol.">
        <title>High frequency of phylogenetically diverse reductive dehalogenase-homologous genes in deep subseafloor sedimentary metagenomes.</title>
        <authorList>
            <person name="Kawai M."/>
            <person name="Futagami T."/>
            <person name="Toyoda A."/>
            <person name="Takaki Y."/>
            <person name="Nishi S."/>
            <person name="Hori S."/>
            <person name="Arai W."/>
            <person name="Tsubouchi T."/>
            <person name="Morono Y."/>
            <person name="Uchiyama I."/>
            <person name="Ito T."/>
            <person name="Fujiyama A."/>
            <person name="Inagaki F."/>
            <person name="Takami H."/>
        </authorList>
    </citation>
    <scope>NUCLEOTIDE SEQUENCE</scope>
    <source>
        <strain evidence="1">Expedition CK06-06</strain>
    </source>
</reference>
<protein>
    <submittedName>
        <fullName evidence="1">Uncharacterized protein</fullName>
    </submittedName>
</protein>
<name>X1N5K2_9ZZZZ</name>
<evidence type="ECO:0000313" key="1">
    <source>
        <dbReference type="EMBL" id="GAI25486.1"/>
    </source>
</evidence>
<accession>X1N5K2</accession>
<proteinExistence type="predicted"/>
<gene>
    <name evidence="1" type="ORF">S06H3_25973</name>
</gene>
<comment type="caution">
    <text evidence="1">The sequence shown here is derived from an EMBL/GenBank/DDBJ whole genome shotgun (WGS) entry which is preliminary data.</text>
</comment>
<dbReference type="AlphaFoldDB" id="X1N5K2"/>
<dbReference type="EMBL" id="BARV01014984">
    <property type="protein sequence ID" value="GAI25486.1"/>
    <property type="molecule type" value="Genomic_DNA"/>
</dbReference>